<proteinExistence type="predicted"/>
<name>A0A060SSU4_PYCCI</name>
<dbReference type="AlphaFoldDB" id="A0A060SSU4"/>
<dbReference type="InterPro" id="IPR004242">
    <property type="entry name" value="Transposase_21"/>
</dbReference>
<dbReference type="OMA" id="PEDYQAN"/>
<dbReference type="HOGENOM" id="CLU_007337_4_0_1"/>
<comment type="caution">
    <text evidence="1">The sequence shown here is derived from an EMBL/GenBank/DDBJ whole genome shotgun (WGS) entry which is preliminary data.</text>
</comment>
<protein>
    <submittedName>
        <fullName evidence="1">Uncharacterized protein</fullName>
    </submittedName>
</protein>
<dbReference type="STRING" id="5643.A0A060SSU4"/>
<dbReference type="OrthoDB" id="3261594at2759"/>
<organism evidence="1 2">
    <name type="scientific">Pycnoporus cinnabarinus</name>
    <name type="common">Cinnabar-red polypore</name>
    <name type="synonym">Trametes cinnabarina</name>
    <dbReference type="NCBI Taxonomy" id="5643"/>
    <lineage>
        <taxon>Eukaryota</taxon>
        <taxon>Fungi</taxon>
        <taxon>Dikarya</taxon>
        <taxon>Basidiomycota</taxon>
        <taxon>Agaricomycotina</taxon>
        <taxon>Agaricomycetes</taxon>
        <taxon>Polyporales</taxon>
        <taxon>Polyporaceae</taxon>
        <taxon>Trametes</taxon>
    </lineage>
</organism>
<dbReference type="EMBL" id="CCBP010000460">
    <property type="protein sequence ID" value="CDO77612.1"/>
    <property type="molecule type" value="Genomic_DNA"/>
</dbReference>
<evidence type="ECO:0000313" key="1">
    <source>
        <dbReference type="EMBL" id="CDO77612.1"/>
    </source>
</evidence>
<dbReference type="Pfam" id="PF02992">
    <property type="entry name" value="Transposase_21"/>
    <property type="match status" value="1"/>
</dbReference>
<evidence type="ECO:0000313" key="2">
    <source>
        <dbReference type="Proteomes" id="UP000029665"/>
    </source>
</evidence>
<gene>
    <name evidence="1" type="ORF">BN946_scf184946.g4</name>
</gene>
<sequence length="297" mass="32977">MRLMRHRGVHTQEILVAVRHDPSYLTTGTFEDVYKGLDYLRKVETGRIKDENTVLMFSLDSAQLYASKTSDCWFFIWVLLDLPPGSRYKKRFVLPGGVIGGPNKPKNVDLFLFPALHHLAALQREGLRIWDASMVWEVLTRPYLLLATADGPGMAYLSGMVSHQGARGSRIYCGFLSQLKPVANTYYPAASRPKDPAYNSSGSLHADVSPRAYAQVMSSSVHPNYLRNICTVMESQSGAAYQQNRLETGIAKPSIFAGLPRVLPLPACFGVDLMHLITLNLTDLVISLLRGTMGDFP</sequence>
<reference evidence="1" key="1">
    <citation type="submission" date="2014-01" db="EMBL/GenBank/DDBJ databases">
        <title>The genome of the white-rot fungus Pycnoporus cinnabarinus: a basidiomycete model with a versatile arsenal for lignocellulosic biomass breakdown.</title>
        <authorList>
            <person name="Levasseur A."/>
            <person name="Lomascolo A."/>
            <person name="Ruiz-Duenas F.J."/>
            <person name="Uzan E."/>
            <person name="Piumi F."/>
            <person name="Kues U."/>
            <person name="Ram A.F.J."/>
            <person name="Murat C."/>
            <person name="Haon M."/>
            <person name="Benoit I."/>
            <person name="Arfi Y."/>
            <person name="Chevret D."/>
            <person name="Drula E."/>
            <person name="Kwon M.J."/>
            <person name="Gouret P."/>
            <person name="Lesage-Meessen L."/>
            <person name="Lombard V."/>
            <person name="Mariette J."/>
            <person name="Noirot C."/>
            <person name="Park J."/>
            <person name="Patyshakuliyeva A."/>
            <person name="Wieneger R.A.B."/>
            <person name="Wosten H.A.B."/>
            <person name="Martin F."/>
            <person name="Coutinho P.M."/>
            <person name="de Vries R."/>
            <person name="Martinez A.T."/>
            <person name="Klopp C."/>
            <person name="Pontarotti P."/>
            <person name="Henrissat B."/>
            <person name="Record E."/>
        </authorList>
    </citation>
    <scope>NUCLEOTIDE SEQUENCE [LARGE SCALE GENOMIC DNA]</scope>
    <source>
        <strain evidence="1">BRFM137</strain>
    </source>
</reference>
<keyword evidence="2" id="KW-1185">Reference proteome</keyword>
<dbReference type="Proteomes" id="UP000029665">
    <property type="component" value="Unassembled WGS sequence"/>
</dbReference>
<accession>A0A060SSU4</accession>